<dbReference type="InterPro" id="IPR042070">
    <property type="entry name" value="PucR_C-HTH_sf"/>
</dbReference>
<dbReference type="InterPro" id="IPR025736">
    <property type="entry name" value="PucR_C-HTH_dom"/>
</dbReference>
<dbReference type="Gene3D" id="1.10.10.2840">
    <property type="entry name" value="PucR C-terminal helix-turn-helix domain"/>
    <property type="match status" value="1"/>
</dbReference>
<dbReference type="PANTHER" id="PTHR33744">
    <property type="entry name" value="CARBOHYDRATE DIACID REGULATOR"/>
    <property type="match status" value="1"/>
</dbReference>
<keyword evidence="5" id="KW-1185">Reference proteome</keyword>
<dbReference type="Proteomes" id="UP001430755">
    <property type="component" value="Unassembled WGS sequence"/>
</dbReference>
<dbReference type="InterPro" id="IPR051448">
    <property type="entry name" value="CdaR-like_regulators"/>
</dbReference>
<feature type="domain" description="PucR C-terminal helix-turn-helix" evidence="2">
    <location>
        <begin position="467"/>
        <end position="520"/>
    </location>
</feature>
<dbReference type="InterPro" id="IPR041522">
    <property type="entry name" value="CdaR_GGDEF"/>
</dbReference>
<reference evidence="4" key="1">
    <citation type="submission" date="2021-11" db="EMBL/GenBank/DDBJ databases">
        <title>A Novel Adlercreutzia Species, isolated from a Allomyrina dichotoma larva feces.</title>
        <authorList>
            <person name="Suh M.K."/>
        </authorList>
    </citation>
    <scope>NUCLEOTIDE SEQUENCE</scope>
    <source>
        <strain evidence="4">JBNU-10</strain>
    </source>
</reference>
<organism evidence="4 5">
    <name type="scientific">Adlercreutzia faecimuris</name>
    <dbReference type="NCBI Taxonomy" id="2897341"/>
    <lineage>
        <taxon>Bacteria</taxon>
        <taxon>Bacillati</taxon>
        <taxon>Actinomycetota</taxon>
        <taxon>Coriobacteriia</taxon>
        <taxon>Eggerthellales</taxon>
        <taxon>Eggerthellaceae</taxon>
        <taxon>Adlercreutzia</taxon>
    </lineage>
</organism>
<proteinExistence type="inferred from homology"/>
<dbReference type="Pfam" id="PF13556">
    <property type="entry name" value="HTH_30"/>
    <property type="match status" value="1"/>
</dbReference>
<comment type="similarity">
    <text evidence="1">Belongs to the CdaR family.</text>
</comment>
<evidence type="ECO:0000313" key="4">
    <source>
        <dbReference type="EMBL" id="MCI2242678.1"/>
    </source>
</evidence>
<sequence>MQFPLDMLTGYFLDQGITVVKEPQHPRALFSWVSAFLDQEAPAVAEGEDDTLRFMGPRALAELREAGTPGRRVVVLGPRDPVPEVLAAGNDDVYVRSALSPELLADRVQRHLMRVVQWNDQMSAMLEEGCINQDLLKASEPVLGCFVALSDSTFSYIAHTPNIAPIDERTAYLVKNGCYSPDTIRVAREHGLMRTWEHQEWTAVHNAPTALCPYPTLDRVIHQRGSYAAHLVMVSPSEISTSQLFLFNLLAKKVEACLERHWRLENPLEQSYSYFLRELLTGNVYDEPQLAEHAKLHGLPLTGLFELCVSDNTWRAGSPNYFAKKVLESEPSCKVAINGQRVAVLLCAPDERRGRIAAMEEEVFSLAHRMRVEVGVSEKFERLDEAALALEKARIALKYGRRKSRRYLAFDEPGTGTEDVFRFRRYFPYFATDPFARSEKFVARLLASPNPLSALRAADRERGTNDLEILRVYLHSEGRVNVVCDLMHMHRNTVTYRLEKIRRLVGGSLDDPDLRMYLRVLYLLTE</sequence>
<accession>A0ABS9WIG6</accession>
<evidence type="ECO:0000259" key="3">
    <source>
        <dbReference type="Pfam" id="PF17853"/>
    </source>
</evidence>
<protein>
    <submittedName>
        <fullName evidence="4">Helix-turn-helix domain-containing protein</fullName>
    </submittedName>
</protein>
<feature type="domain" description="CdaR GGDEF-like" evidence="3">
    <location>
        <begin position="282"/>
        <end position="398"/>
    </location>
</feature>
<gene>
    <name evidence="4" type="ORF">LPT13_09990</name>
</gene>
<name>A0ABS9WIG6_9ACTN</name>
<evidence type="ECO:0000259" key="2">
    <source>
        <dbReference type="Pfam" id="PF13556"/>
    </source>
</evidence>
<evidence type="ECO:0000256" key="1">
    <source>
        <dbReference type="ARBA" id="ARBA00006754"/>
    </source>
</evidence>
<dbReference type="EMBL" id="JAJMLW010000003">
    <property type="protein sequence ID" value="MCI2242678.1"/>
    <property type="molecule type" value="Genomic_DNA"/>
</dbReference>
<comment type="caution">
    <text evidence="4">The sequence shown here is derived from an EMBL/GenBank/DDBJ whole genome shotgun (WGS) entry which is preliminary data.</text>
</comment>
<dbReference type="Pfam" id="PF17853">
    <property type="entry name" value="GGDEF_2"/>
    <property type="match status" value="1"/>
</dbReference>
<dbReference type="RefSeq" id="WP_242166150.1">
    <property type="nucleotide sequence ID" value="NZ_JAJMLW010000003.1"/>
</dbReference>
<dbReference type="PANTHER" id="PTHR33744:SF1">
    <property type="entry name" value="DNA-BINDING TRANSCRIPTIONAL ACTIVATOR ADER"/>
    <property type="match status" value="1"/>
</dbReference>
<evidence type="ECO:0000313" key="5">
    <source>
        <dbReference type="Proteomes" id="UP001430755"/>
    </source>
</evidence>